<name>L8JD05_9GAMM</name>
<dbReference type="Proteomes" id="UP000011134">
    <property type="component" value="Unassembled WGS sequence"/>
</dbReference>
<dbReference type="PANTHER" id="PTHR37844">
    <property type="entry name" value="SER/THR PROTEIN PHOSPHATASE SUPERFAMILY (AFU_ORTHOLOGUE AFUA_1G14840)"/>
    <property type="match status" value="1"/>
</dbReference>
<dbReference type="RefSeq" id="WP_007466189.1">
    <property type="nucleotide sequence ID" value="NZ_AMZO01000018.1"/>
</dbReference>
<dbReference type="OrthoDB" id="356681at2"/>
<organism evidence="2 3">
    <name type="scientific">Photobacterium marinum</name>
    <dbReference type="NCBI Taxonomy" id="1056511"/>
    <lineage>
        <taxon>Bacteria</taxon>
        <taxon>Pseudomonadati</taxon>
        <taxon>Pseudomonadota</taxon>
        <taxon>Gammaproteobacteria</taxon>
        <taxon>Vibrionales</taxon>
        <taxon>Vibrionaceae</taxon>
        <taxon>Photobacterium</taxon>
    </lineage>
</organism>
<evidence type="ECO:0000313" key="3">
    <source>
        <dbReference type="Proteomes" id="UP000011134"/>
    </source>
</evidence>
<dbReference type="PATRIC" id="fig|1056511.3.peg.2536"/>
<accession>L8JD05</accession>
<reference evidence="2 3" key="1">
    <citation type="submission" date="2012-12" db="EMBL/GenBank/DDBJ databases">
        <title>Genome Assembly of Photobacterium sp. AK15.</title>
        <authorList>
            <person name="Khatri I."/>
            <person name="Vaidya B."/>
            <person name="Srinivas T.N.R."/>
            <person name="Subramanian S."/>
            <person name="Pinnaka A."/>
        </authorList>
    </citation>
    <scope>NUCLEOTIDE SEQUENCE [LARGE SCALE GENOMIC DNA]</scope>
    <source>
        <strain evidence="2 3">AK15</strain>
    </source>
</reference>
<dbReference type="InterPro" id="IPR029052">
    <property type="entry name" value="Metallo-depent_PP-like"/>
</dbReference>
<comment type="caution">
    <text evidence="2">The sequence shown here is derived from an EMBL/GenBank/DDBJ whole genome shotgun (WGS) entry which is preliminary data.</text>
</comment>
<dbReference type="GO" id="GO:0016787">
    <property type="term" value="F:hydrolase activity"/>
    <property type="evidence" value="ECO:0007669"/>
    <property type="project" value="InterPro"/>
</dbReference>
<sequence>MLVQYLSDLHLEFMASPWDFSLPETDADLIILAGDIGTGCESRYIDWVLAETKGKQTIVVAGNHEPYGSILQKCHKNWRTATRGTHVHFLEQEAIEIDHVRFLGATLYTDYRIDGNPMEAMNRAAECMNDHRKVHMDPRGSMFRPIDALDIHYQTLQFLESELQSGYQGKTVIVSHHAPSAKCFPDENIPPLAAAYASNLEELMKRYDIAAWFHGHIHSSTDLTIHNTRVLANPRGYWPMLLNDDFDPARTIEI</sequence>
<protein>
    <submittedName>
        <fullName evidence="2">Putative phosphoesterase</fullName>
    </submittedName>
</protein>
<dbReference type="SUPFAM" id="SSF56300">
    <property type="entry name" value="Metallo-dependent phosphatases"/>
    <property type="match status" value="1"/>
</dbReference>
<dbReference type="PANTHER" id="PTHR37844:SF2">
    <property type="entry name" value="SER_THR PROTEIN PHOSPHATASE SUPERFAMILY (AFU_ORTHOLOGUE AFUA_1G14840)"/>
    <property type="match status" value="1"/>
</dbReference>
<dbReference type="AlphaFoldDB" id="L8JD05"/>
<dbReference type="EMBL" id="AMZO01000018">
    <property type="protein sequence ID" value="ELR65429.1"/>
    <property type="molecule type" value="Genomic_DNA"/>
</dbReference>
<feature type="domain" description="Calcineurin-like phosphoesterase" evidence="1">
    <location>
        <begin position="7"/>
        <end position="219"/>
    </location>
</feature>
<dbReference type="Gene3D" id="3.60.21.10">
    <property type="match status" value="1"/>
</dbReference>
<evidence type="ECO:0000259" key="1">
    <source>
        <dbReference type="Pfam" id="PF00149"/>
    </source>
</evidence>
<dbReference type="Pfam" id="PF00149">
    <property type="entry name" value="Metallophos"/>
    <property type="match status" value="1"/>
</dbReference>
<dbReference type="InterPro" id="IPR004843">
    <property type="entry name" value="Calcineurin-like_PHP"/>
</dbReference>
<gene>
    <name evidence="2" type="ORF">C942_01043</name>
</gene>
<keyword evidence="3" id="KW-1185">Reference proteome</keyword>
<proteinExistence type="predicted"/>
<evidence type="ECO:0000313" key="2">
    <source>
        <dbReference type="EMBL" id="ELR65429.1"/>
    </source>
</evidence>